<dbReference type="InterPro" id="IPR003819">
    <property type="entry name" value="TauD/TfdA-like"/>
</dbReference>
<keyword evidence="7" id="KW-1185">Reference proteome</keyword>
<dbReference type="GO" id="GO:0051213">
    <property type="term" value="F:dioxygenase activity"/>
    <property type="evidence" value="ECO:0007669"/>
    <property type="project" value="UniProtKB-KW"/>
</dbReference>
<keyword evidence="4" id="KW-0045">Antibiotic biosynthesis</keyword>
<comment type="cofactor">
    <cofactor evidence="1">
        <name>Fe(2+)</name>
        <dbReference type="ChEBI" id="CHEBI:29033"/>
    </cofactor>
</comment>
<comment type="caution">
    <text evidence="6">The sequence shown here is derived from an EMBL/GenBank/DDBJ whole genome shotgun (WGS) entry which is preliminary data.</text>
</comment>
<evidence type="ECO:0000256" key="3">
    <source>
        <dbReference type="ARBA" id="ARBA00023004"/>
    </source>
</evidence>
<evidence type="ECO:0000313" key="7">
    <source>
        <dbReference type="Proteomes" id="UP001300763"/>
    </source>
</evidence>
<dbReference type="EMBL" id="JAQZAO010000002">
    <property type="protein sequence ID" value="MDD7964594.1"/>
    <property type="molecule type" value="Genomic_DNA"/>
</dbReference>
<evidence type="ECO:0000256" key="2">
    <source>
        <dbReference type="ARBA" id="ARBA00023002"/>
    </source>
</evidence>
<dbReference type="RefSeq" id="WP_274199147.1">
    <property type="nucleotide sequence ID" value="NZ_JAQZAO010000002.1"/>
</dbReference>
<evidence type="ECO:0000256" key="1">
    <source>
        <dbReference type="ARBA" id="ARBA00001954"/>
    </source>
</evidence>
<reference evidence="6 7" key="1">
    <citation type="submission" date="2023-02" db="EMBL/GenBank/DDBJ databases">
        <title>Genome sequencing required for Actinomycetospora new species description.</title>
        <authorList>
            <person name="Saimee Y."/>
            <person name="Duangmal K."/>
        </authorList>
    </citation>
    <scope>NUCLEOTIDE SEQUENCE [LARGE SCALE GENOMIC DNA]</scope>
    <source>
        <strain evidence="6 7">DW7H6</strain>
    </source>
</reference>
<protein>
    <submittedName>
        <fullName evidence="6">TauD/TfdA family dioxygenase</fullName>
    </submittedName>
</protein>
<evidence type="ECO:0000259" key="5">
    <source>
        <dbReference type="Pfam" id="PF02668"/>
    </source>
</evidence>
<proteinExistence type="predicted"/>
<gene>
    <name evidence="6" type="ORF">PGB27_04465</name>
</gene>
<dbReference type="PANTHER" id="PTHR10696:SF56">
    <property type="entry name" value="TAUD_TFDA-LIKE DOMAIN-CONTAINING PROTEIN"/>
    <property type="match status" value="1"/>
</dbReference>
<dbReference type="Pfam" id="PF02668">
    <property type="entry name" value="TauD"/>
    <property type="match status" value="1"/>
</dbReference>
<dbReference type="PANTHER" id="PTHR10696">
    <property type="entry name" value="GAMMA-BUTYROBETAINE HYDROXYLASE-RELATED"/>
    <property type="match status" value="1"/>
</dbReference>
<dbReference type="InterPro" id="IPR042098">
    <property type="entry name" value="TauD-like_sf"/>
</dbReference>
<keyword evidence="2" id="KW-0560">Oxidoreductase</keyword>
<name>A0ABT5SP94_9PSEU</name>
<evidence type="ECO:0000256" key="4">
    <source>
        <dbReference type="ARBA" id="ARBA00023194"/>
    </source>
</evidence>
<evidence type="ECO:0000313" key="6">
    <source>
        <dbReference type="EMBL" id="MDD7964594.1"/>
    </source>
</evidence>
<keyword evidence="3" id="KW-0408">Iron</keyword>
<dbReference type="Proteomes" id="UP001300763">
    <property type="component" value="Unassembled WGS sequence"/>
</dbReference>
<organism evidence="6 7">
    <name type="scientific">Actinomycetospora lemnae</name>
    <dbReference type="NCBI Taxonomy" id="3019891"/>
    <lineage>
        <taxon>Bacteria</taxon>
        <taxon>Bacillati</taxon>
        <taxon>Actinomycetota</taxon>
        <taxon>Actinomycetes</taxon>
        <taxon>Pseudonocardiales</taxon>
        <taxon>Pseudonocardiaceae</taxon>
        <taxon>Actinomycetospora</taxon>
    </lineage>
</organism>
<dbReference type="InterPro" id="IPR050411">
    <property type="entry name" value="AlphaKG_dependent_hydroxylases"/>
</dbReference>
<sequence>MSHPDLAVQRPPGRPPQLVVDADGDPVGWLGRHRDALRGAVLAHGAVLLRGLGLRDDVDAGAALRALAPGGLLPEREAFAPRQPYPGGAYSSTKWPAQQRMCLHHELSYGLQFPGTMMFACLVAPTAGGETAIADAAAVLEALPPELVARCDREGWRLDRSYGDEIGAAWSEAFGTDDPRAVEHYCRSHGIEFAWRDDGGLRTRQRRPAIARHPVTGVRCWFNQIAFLNAHTLDDEVRAFLLEVFGEEGLPFTTRFGDGEEVGADVVALVNEVYERHTLREPWEAGDLLLVDNVRTAHGREPYVGTRAVLVGMADPLHVAQLAPTAAPTATAAAS</sequence>
<dbReference type="SUPFAM" id="SSF51197">
    <property type="entry name" value="Clavaminate synthase-like"/>
    <property type="match status" value="1"/>
</dbReference>
<feature type="domain" description="TauD/TfdA-like" evidence="5">
    <location>
        <begin position="30"/>
        <end position="312"/>
    </location>
</feature>
<dbReference type="Gene3D" id="3.60.130.10">
    <property type="entry name" value="Clavaminate synthase-like"/>
    <property type="match status" value="1"/>
</dbReference>
<keyword evidence="6" id="KW-0223">Dioxygenase</keyword>
<accession>A0ABT5SP94</accession>